<name>A0A160TAS8_9ZZZZ</name>
<keyword evidence="2" id="KW-0378">Hydrolase</keyword>
<dbReference type="InterPro" id="IPR000209">
    <property type="entry name" value="Peptidase_S8/S53_dom"/>
</dbReference>
<dbReference type="GO" id="GO:0016020">
    <property type="term" value="C:membrane"/>
    <property type="evidence" value="ECO:0007669"/>
    <property type="project" value="TreeGrafter"/>
</dbReference>
<dbReference type="PRINTS" id="PR00723">
    <property type="entry name" value="SUBTILISIN"/>
</dbReference>
<dbReference type="EMBL" id="CZQC01000042">
    <property type="protein sequence ID" value="CUS41435.1"/>
    <property type="molecule type" value="Genomic_DNA"/>
</dbReference>
<accession>A0A160TAS8</accession>
<dbReference type="AlphaFoldDB" id="A0A160TAS8"/>
<keyword evidence="1 5" id="KW-0645">Protease</keyword>
<dbReference type="PANTHER" id="PTHR42884">
    <property type="entry name" value="PROPROTEIN CONVERTASE SUBTILISIN/KEXIN-RELATED"/>
    <property type="match status" value="1"/>
</dbReference>
<organism evidence="5">
    <name type="scientific">hydrothermal vent metagenome</name>
    <dbReference type="NCBI Taxonomy" id="652676"/>
    <lineage>
        <taxon>unclassified sequences</taxon>
        <taxon>metagenomes</taxon>
        <taxon>ecological metagenomes</taxon>
    </lineage>
</organism>
<dbReference type="GO" id="GO:0004252">
    <property type="term" value="F:serine-type endopeptidase activity"/>
    <property type="evidence" value="ECO:0007669"/>
    <property type="project" value="InterPro"/>
</dbReference>
<dbReference type="PROSITE" id="PS51257">
    <property type="entry name" value="PROKAR_LIPOPROTEIN"/>
    <property type="match status" value="1"/>
</dbReference>
<dbReference type="PROSITE" id="PS51892">
    <property type="entry name" value="SUBTILASE"/>
    <property type="match status" value="1"/>
</dbReference>
<evidence type="ECO:0000313" key="5">
    <source>
        <dbReference type="EMBL" id="CUS41435.1"/>
    </source>
</evidence>
<dbReference type="InterPro" id="IPR015500">
    <property type="entry name" value="Peptidase_S8_subtilisin-rel"/>
</dbReference>
<dbReference type="GO" id="GO:0016485">
    <property type="term" value="P:protein processing"/>
    <property type="evidence" value="ECO:0007669"/>
    <property type="project" value="TreeGrafter"/>
</dbReference>
<dbReference type="InterPro" id="IPR023827">
    <property type="entry name" value="Peptidase_S8_Asp-AS"/>
</dbReference>
<sequence>MVRARMSVFFRKLFGVLCLLWVSTAFACEIPFRNFNKTYCLTPIANESNGVNQTSDVYSVSGKALQVSLSNRLIVRASGLTKLSLQALDSRIAAVNELYLMPESNYYLVTLNTRDQLSAVMKVLSSTSNISLVQPDILQLTIRTDTGRTNTEDQQLALNPAPYFSQLDIPTLWQTTKGRGVKVAVIDDGFALSHEELRFTDVVFSYDAEQKVQDVSPKSELDIHGTKVVGTIFAAHDERGIDGIAPEAGLIAIRNSDTWTSRTLLSFYLAKLSNADIINASWASQWLLDPLADIVSDLAQNGRAGKGIAVVFSAGNAGLELTADASEASLLDAVVVGAADEYGKRTRFSNYGSSVDAYIYGKPSPAIKAGGGYGHFSGTSLSAAVASGYFALLLSATPSLTLDQLVSQLQIAQFGSQVIPSSTPIHLRDL</sequence>
<reference evidence="5" key="1">
    <citation type="submission" date="2015-10" db="EMBL/GenBank/DDBJ databases">
        <authorList>
            <person name="Gilbert D.G."/>
        </authorList>
    </citation>
    <scope>NUCLEOTIDE SEQUENCE</scope>
</reference>
<proteinExistence type="predicted"/>
<dbReference type="PROSITE" id="PS00136">
    <property type="entry name" value="SUBTILASE_ASP"/>
    <property type="match status" value="1"/>
</dbReference>
<feature type="domain" description="Peptidase S8/S53" evidence="4">
    <location>
        <begin position="178"/>
        <end position="405"/>
    </location>
</feature>
<keyword evidence="3" id="KW-0720">Serine protease</keyword>
<dbReference type="PANTHER" id="PTHR42884:SF14">
    <property type="entry name" value="NEUROENDOCRINE CONVERTASE 1"/>
    <property type="match status" value="1"/>
</dbReference>
<evidence type="ECO:0000256" key="1">
    <source>
        <dbReference type="ARBA" id="ARBA00022670"/>
    </source>
</evidence>
<protein>
    <submittedName>
        <fullName evidence="5">Serine protease (Putative secreted protein)</fullName>
    </submittedName>
</protein>
<evidence type="ECO:0000256" key="3">
    <source>
        <dbReference type="ARBA" id="ARBA00022825"/>
    </source>
</evidence>
<dbReference type="Gene3D" id="3.40.50.200">
    <property type="entry name" value="Peptidase S8/S53 domain"/>
    <property type="match status" value="1"/>
</dbReference>
<dbReference type="InterPro" id="IPR036852">
    <property type="entry name" value="Peptidase_S8/S53_dom_sf"/>
</dbReference>
<dbReference type="SUPFAM" id="SSF52743">
    <property type="entry name" value="Subtilisin-like"/>
    <property type="match status" value="1"/>
</dbReference>
<evidence type="ECO:0000256" key="2">
    <source>
        <dbReference type="ARBA" id="ARBA00022801"/>
    </source>
</evidence>
<evidence type="ECO:0000259" key="4">
    <source>
        <dbReference type="Pfam" id="PF00082"/>
    </source>
</evidence>
<gene>
    <name evidence="5" type="ORF">MGWOODY_Tha1303</name>
</gene>
<dbReference type="Pfam" id="PF00082">
    <property type="entry name" value="Peptidase_S8"/>
    <property type="match status" value="1"/>
</dbReference>